<evidence type="ECO:0000256" key="1">
    <source>
        <dbReference type="SAM" id="MobiDB-lite"/>
    </source>
</evidence>
<organism evidence="2 3">
    <name type="scientific">Penicillium bovifimosum</name>
    <dbReference type="NCBI Taxonomy" id="126998"/>
    <lineage>
        <taxon>Eukaryota</taxon>
        <taxon>Fungi</taxon>
        <taxon>Dikarya</taxon>
        <taxon>Ascomycota</taxon>
        <taxon>Pezizomycotina</taxon>
        <taxon>Eurotiomycetes</taxon>
        <taxon>Eurotiomycetidae</taxon>
        <taxon>Eurotiales</taxon>
        <taxon>Aspergillaceae</taxon>
        <taxon>Penicillium</taxon>
    </lineage>
</organism>
<dbReference type="OrthoDB" id="76388at2759"/>
<protein>
    <submittedName>
        <fullName evidence="2">Uncharacterized protein</fullName>
    </submittedName>
</protein>
<evidence type="ECO:0000313" key="2">
    <source>
        <dbReference type="EMBL" id="KAJ5142655.1"/>
    </source>
</evidence>
<reference evidence="2" key="1">
    <citation type="submission" date="2022-11" db="EMBL/GenBank/DDBJ databases">
        <authorList>
            <person name="Petersen C."/>
        </authorList>
    </citation>
    <scope>NUCLEOTIDE SEQUENCE</scope>
    <source>
        <strain evidence="2">IBT 22155</strain>
    </source>
</reference>
<dbReference type="GeneID" id="81401356"/>
<proteinExistence type="predicted"/>
<dbReference type="EMBL" id="JAPQKL010000002">
    <property type="protein sequence ID" value="KAJ5142655.1"/>
    <property type="molecule type" value="Genomic_DNA"/>
</dbReference>
<gene>
    <name evidence="2" type="ORF">N7515_001442</name>
</gene>
<dbReference type="Proteomes" id="UP001149079">
    <property type="component" value="Unassembled WGS sequence"/>
</dbReference>
<sequence length="258" mass="29103">MSQAPGNPGSNDPTAESARRQPRMMLSGSTPRVPLRELPRPSQPNAAQVDVPGRGGGKENMPPGRRRFVHSGNDDKHDNPPRGPQRPRRALRTVASTRRPTTKTEKGQKRPLGRVALGEVHGNIIRLPKRQATETLDPDPDVVALRRALRAVIIQRAWRSYVRRRESNAPAIAAPSPKASKEWACEVIARWWRQVKTSKVPAQNKQIQQIDQTGQINQTTYPEYAEQMKQVEQKPRQKPAGQRPSIRQVDGLRRIRRL</sequence>
<dbReference type="AlphaFoldDB" id="A0A9W9H9P5"/>
<dbReference type="RefSeq" id="XP_056524299.1">
    <property type="nucleotide sequence ID" value="XM_056662186.1"/>
</dbReference>
<reference evidence="2" key="2">
    <citation type="journal article" date="2023" name="IMA Fungus">
        <title>Comparative genomic study of the Penicillium genus elucidates a diverse pangenome and 15 lateral gene transfer events.</title>
        <authorList>
            <person name="Petersen C."/>
            <person name="Sorensen T."/>
            <person name="Nielsen M.R."/>
            <person name="Sondergaard T.E."/>
            <person name="Sorensen J.L."/>
            <person name="Fitzpatrick D.A."/>
            <person name="Frisvad J.C."/>
            <person name="Nielsen K.L."/>
        </authorList>
    </citation>
    <scope>NUCLEOTIDE SEQUENCE</scope>
    <source>
        <strain evidence="2">IBT 22155</strain>
    </source>
</reference>
<evidence type="ECO:0000313" key="3">
    <source>
        <dbReference type="Proteomes" id="UP001149079"/>
    </source>
</evidence>
<name>A0A9W9H9P5_9EURO</name>
<accession>A0A9W9H9P5</accession>
<feature type="region of interest" description="Disordered" evidence="1">
    <location>
        <begin position="1"/>
        <end position="108"/>
    </location>
</feature>
<feature type="compositionally biased region" description="Polar residues" evidence="1">
    <location>
        <begin position="1"/>
        <end position="14"/>
    </location>
</feature>
<comment type="caution">
    <text evidence="2">The sequence shown here is derived from an EMBL/GenBank/DDBJ whole genome shotgun (WGS) entry which is preliminary data.</text>
</comment>
<keyword evidence="3" id="KW-1185">Reference proteome</keyword>
<feature type="region of interest" description="Disordered" evidence="1">
    <location>
        <begin position="228"/>
        <end position="258"/>
    </location>
</feature>